<name>A0ACB7S8R4_HYAAI</name>
<gene>
    <name evidence="1" type="ORF">HPB50_020827</name>
</gene>
<comment type="caution">
    <text evidence="1">The sequence shown here is derived from an EMBL/GenBank/DDBJ whole genome shotgun (WGS) entry which is preliminary data.</text>
</comment>
<evidence type="ECO:0000313" key="1">
    <source>
        <dbReference type="EMBL" id="KAH6930920.1"/>
    </source>
</evidence>
<protein>
    <submittedName>
        <fullName evidence="1">Uncharacterized protein</fullName>
    </submittedName>
</protein>
<sequence length="65" mass="7060">MCCFSLAVSLGAALLLPVSIISNEVLLLYPSSFYVQWLNSSLIHGIRIGKPTVTDWHGGEEVVTI</sequence>
<accession>A0ACB7S8R4</accession>
<reference evidence="1" key="1">
    <citation type="submission" date="2020-05" db="EMBL/GenBank/DDBJ databases">
        <title>Large-scale comparative analyses of tick genomes elucidate their genetic diversity and vector capacities.</title>
        <authorList>
            <person name="Jia N."/>
            <person name="Wang J."/>
            <person name="Shi W."/>
            <person name="Du L."/>
            <person name="Sun Y."/>
            <person name="Zhan W."/>
            <person name="Jiang J."/>
            <person name="Wang Q."/>
            <person name="Zhang B."/>
            <person name="Ji P."/>
            <person name="Sakyi L.B."/>
            <person name="Cui X."/>
            <person name="Yuan T."/>
            <person name="Jiang B."/>
            <person name="Yang W."/>
            <person name="Lam T.T.-Y."/>
            <person name="Chang Q."/>
            <person name="Ding S."/>
            <person name="Wang X."/>
            <person name="Zhu J."/>
            <person name="Ruan X."/>
            <person name="Zhao L."/>
            <person name="Wei J."/>
            <person name="Que T."/>
            <person name="Du C."/>
            <person name="Cheng J."/>
            <person name="Dai P."/>
            <person name="Han X."/>
            <person name="Huang E."/>
            <person name="Gao Y."/>
            <person name="Liu J."/>
            <person name="Shao H."/>
            <person name="Ye R."/>
            <person name="Li L."/>
            <person name="Wei W."/>
            <person name="Wang X."/>
            <person name="Wang C."/>
            <person name="Yang T."/>
            <person name="Huo Q."/>
            <person name="Li W."/>
            <person name="Guo W."/>
            <person name="Chen H."/>
            <person name="Zhou L."/>
            <person name="Ni X."/>
            <person name="Tian J."/>
            <person name="Zhou Y."/>
            <person name="Sheng Y."/>
            <person name="Liu T."/>
            <person name="Pan Y."/>
            <person name="Xia L."/>
            <person name="Li J."/>
            <person name="Zhao F."/>
            <person name="Cao W."/>
        </authorList>
    </citation>
    <scope>NUCLEOTIDE SEQUENCE</scope>
    <source>
        <strain evidence="1">Hyas-2018</strain>
    </source>
</reference>
<keyword evidence="2" id="KW-1185">Reference proteome</keyword>
<dbReference type="EMBL" id="CM023485">
    <property type="protein sequence ID" value="KAH6930920.1"/>
    <property type="molecule type" value="Genomic_DNA"/>
</dbReference>
<evidence type="ECO:0000313" key="2">
    <source>
        <dbReference type="Proteomes" id="UP000821845"/>
    </source>
</evidence>
<organism evidence="1 2">
    <name type="scientific">Hyalomma asiaticum</name>
    <name type="common">Tick</name>
    <dbReference type="NCBI Taxonomy" id="266040"/>
    <lineage>
        <taxon>Eukaryota</taxon>
        <taxon>Metazoa</taxon>
        <taxon>Ecdysozoa</taxon>
        <taxon>Arthropoda</taxon>
        <taxon>Chelicerata</taxon>
        <taxon>Arachnida</taxon>
        <taxon>Acari</taxon>
        <taxon>Parasitiformes</taxon>
        <taxon>Ixodida</taxon>
        <taxon>Ixodoidea</taxon>
        <taxon>Ixodidae</taxon>
        <taxon>Hyalomminae</taxon>
        <taxon>Hyalomma</taxon>
    </lineage>
</organism>
<proteinExistence type="predicted"/>
<dbReference type="Proteomes" id="UP000821845">
    <property type="component" value="Chromosome 5"/>
</dbReference>